<keyword evidence="4" id="KW-1185">Reference proteome</keyword>
<dbReference type="InParanoid" id="A0A1H9C8R4"/>
<dbReference type="InterPro" id="IPR001853">
    <property type="entry name" value="DSBA-like_thioredoxin_dom"/>
</dbReference>
<evidence type="ECO:0000256" key="1">
    <source>
        <dbReference type="SAM" id="SignalP"/>
    </source>
</evidence>
<dbReference type="SUPFAM" id="SSF52833">
    <property type="entry name" value="Thioredoxin-like"/>
    <property type="match status" value="1"/>
</dbReference>
<name>A0A1H9C8R4_9BACT</name>
<proteinExistence type="predicted"/>
<dbReference type="Gene3D" id="1.10.472.60">
    <property type="entry name" value="putative protein disulfide isomerase domain"/>
    <property type="match status" value="1"/>
</dbReference>
<dbReference type="Pfam" id="PF01323">
    <property type="entry name" value="DSBA"/>
    <property type="match status" value="1"/>
</dbReference>
<reference evidence="4" key="1">
    <citation type="submission" date="2016-10" db="EMBL/GenBank/DDBJ databases">
        <authorList>
            <person name="Varghese N."/>
            <person name="Submissions S."/>
        </authorList>
    </citation>
    <scope>NUCLEOTIDE SEQUENCE [LARGE SCALE GENOMIC DNA]</scope>
    <source>
        <strain evidence="4">DSM 24740</strain>
    </source>
</reference>
<dbReference type="STRING" id="478744.SAMN05444359_104106"/>
<dbReference type="AlphaFoldDB" id="A0A1H9C8R4"/>
<accession>A0A1H9C8R4</accession>
<dbReference type="PANTHER" id="PTHR13887:SF54">
    <property type="entry name" value="DSBA FAMILY PROTEIN"/>
    <property type="match status" value="1"/>
</dbReference>
<organism evidence="3 4">
    <name type="scientific">Neolewinella agarilytica</name>
    <dbReference type="NCBI Taxonomy" id="478744"/>
    <lineage>
        <taxon>Bacteria</taxon>
        <taxon>Pseudomonadati</taxon>
        <taxon>Bacteroidota</taxon>
        <taxon>Saprospiria</taxon>
        <taxon>Saprospirales</taxon>
        <taxon>Lewinellaceae</taxon>
        <taxon>Neolewinella</taxon>
    </lineage>
</organism>
<sequence length="258" mass="29786">MNRPFFTVLILFFMTPLSAQNLTAPEGAFCDPETGLCTPAPLAQSDEKVPFRDDVEIIYIGDPMCSWCWGISPALNRLERAATTNGIPYRTVLGGLRPDNSQVWDEAFRNFLRHHWKEVNERSGQPFGYDLFDQEAFSYNTEPSSRAVVTARTMNPEVESRFFELTQYHFYVLNKDPKLATFYEPICKELGLDFVRFSELFASEEMVTATMKDFQLNRQWGVRGYPTVIFRKGDQLYAIARGFSEFERMWGAVEELVK</sequence>
<dbReference type="Gene3D" id="3.40.30.10">
    <property type="entry name" value="Glutaredoxin"/>
    <property type="match status" value="1"/>
</dbReference>
<dbReference type="Proteomes" id="UP000199021">
    <property type="component" value="Unassembled WGS sequence"/>
</dbReference>
<keyword evidence="1" id="KW-0732">Signal</keyword>
<gene>
    <name evidence="3" type="ORF">SAMN05444359_104106</name>
</gene>
<dbReference type="CDD" id="cd03025">
    <property type="entry name" value="DsbA_FrnE_like"/>
    <property type="match status" value="1"/>
</dbReference>
<protein>
    <recommendedName>
        <fullName evidence="2">DSBA-like thioredoxin domain-containing protein</fullName>
    </recommendedName>
</protein>
<evidence type="ECO:0000313" key="3">
    <source>
        <dbReference type="EMBL" id="SEP97552.1"/>
    </source>
</evidence>
<dbReference type="InterPro" id="IPR036249">
    <property type="entry name" value="Thioredoxin-like_sf"/>
</dbReference>
<feature type="chain" id="PRO_5011669161" description="DSBA-like thioredoxin domain-containing protein" evidence="1">
    <location>
        <begin position="20"/>
        <end position="258"/>
    </location>
</feature>
<dbReference type="EMBL" id="FOFB01000004">
    <property type="protein sequence ID" value="SEP97552.1"/>
    <property type="molecule type" value="Genomic_DNA"/>
</dbReference>
<dbReference type="PANTHER" id="PTHR13887">
    <property type="entry name" value="GLUTATHIONE S-TRANSFERASE KAPPA"/>
    <property type="match status" value="1"/>
</dbReference>
<feature type="domain" description="DSBA-like thioredoxin" evidence="2">
    <location>
        <begin position="62"/>
        <end position="235"/>
    </location>
</feature>
<dbReference type="OrthoDB" id="9813770at2"/>
<evidence type="ECO:0000313" key="4">
    <source>
        <dbReference type="Proteomes" id="UP000199021"/>
    </source>
</evidence>
<feature type="signal peptide" evidence="1">
    <location>
        <begin position="1"/>
        <end position="19"/>
    </location>
</feature>
<evidence type="ECO:0000259" key="2">
    <source>
        <dbReference type="Pfam" id="PF01323"/>
    </source>
</evidence>